<dbReference type="EMBL" id="OX365700">
    <property type="protein sequence ID" value="CAI4033919.1"/>
    <property type="molecule type" value="Genomic_DNA"/>
</dbReference>
<proteinExistence type="predicted"/>
<keyword evidence="3 4" id="KW-0408">Iron</keyword>
<feature type="signal peptide" evidence="6">
    <location>
        <begin position="1"/>
        <end position="21"/>
    </location>
</feature>
<feature type="domain" description="Cytochrome c" evidence="7">
    <location>
        <begin position="58"/>
        <end position="148"/>
    </location>
</feature>
<gene>
    <name evidence="8" type="ORF">DNFV4_04361</name>
</gene>
<organism evidence="8 9">
    <name type="scientific">Nitrospira tepida</name>
    <dbReference type="NCBI Taxonomy" id="2973512"/>
    <lineage>
        <taxon>Bacteria</taxon>
        <taxon>Pseudomonadati</taxon>
        <taxon>Nitrospirota</taxon>
        <taxon>Nitrospiria</taxon>
        <taxon>Nitrospirales</taxon>
        <taxon>Nitrospiraceae</taxon>
        <taxon>Nitrospira</taxon>
    </lineage>
</organism>
<evidence type="ECO:0000256" key="1">
    <source>
        <dbReference type="ARBA" id="ARBA00022617"/>
    </source>
</evidence>
<evidence type="ECO:0000313" key="9">
    <source>
        <dbReference type="Proteomes" id="UP001179121"/>
    </source>
</evidence>
<evidence type="ECO:0000259" key="7">
    <source>
        <dbReference type="PROSITE" id="PS51007"/>
    </source>
</evidence>
<evidence type="ECO:0000256" key="3">
    <source>
        <dbReference type="ARBA" id="ARBA00023004"/>
    </source>
</evidence>
<dbReference type="SUPFAM" id="SSF46626">
    <property type="entry name" value="Cytochrome c"/>
    <property type="match status" value="1"/>
</dbReference>
<dbReference type="PROSITE" id="PS51007">
    <property type="entry name" value="CYTC"/>
    <property type="match status" value="1"/>
</dbReference>
<dbReference type="Gene3D" id="1.10.760.10">
    <property type="entry name" value="Cytochrome c-like domain"/>
    <property type="match status" value="1"/>
</dbReference>
<dbReference type="Pfam" id="PF13442">
    <property type="entry name" value="Cytochrome_CBB3"/>
    <property type="match status" value="1"/>
</dbReference>
<sequence length="190" mass="19866">MKKGLWLAIGLTACMALPIVAAEGQGMRGIEGMMGPRVPADKLAEARALTSPLPDSAEAVERGKALYEGKGTCFTCHGLSGRGDGPAGATLNPPPRNFHHRGFWRHRSEGEIFWVIKNGSPGTGMIPFGGALTDEEIWSLIQYERTFSGGHGPRRGGGQPEGMGHRGARGSMGSDAGQETAAPGGECCPP</sequence>
<evidence type="ECO:0000256" key="4">
    <source>
        <dbReference type="PROSITE-ProRule" id="PRU00433"/>
    </source>
</evidence>
<dbReference type="GO" id="GO:0046872">
    <property type="term" value="F:metal ion binding"/>
    <property type="evidence" value="ECO:0007669"/>
    <property type="project" value="UniProtKB-KW"/>
</dbReference>
<protein>
    <submittedName>
        <fullName evidence="8">Cytochrome c</fullName>
    </submittedName>
</protein>
<reference evidence="8" key="1">
    <citation type="submission" date="2022-10" db="EMBL/GenBank/DDBJ databases">
        <authorList>
            <person name="Koch H."/>
        </authorList>
    </citation>
    <scope>NUCLEOTIDE SEQUENCE</scope>
    <source>
        <strain evidence="8">DNF</strain>
    </source>
</reference>
<feature type="region of interest" description="Disordered" evidence="5">
    <location>
        <begin position="148"/>
        <end position="190"/>
    </location>
</feature>
<evidence type="ECO:0000256" key="2">
    <source>
        <dbReference type="ARBA" id="ARBA00022723"/>
    </source>
</evidence>
<feature type="chain" id="PRO_5041729930" evidence="6">
    <location>
        <begin position="22"/>
        <end position="190"/>
    </location>
</feature>
<evidence type="ECO:0000256" key="6">
    <source>
        <dbReference type="SAM" id="SignalP"/>
    </source>
</evidence>
<accession>A0AA86TFM3</accession>
<dbReference type="RefSeq" id="WP_289271342.1">
    <property type="nucleotide sequence ID" value="NZ_OX365700.1"/>
</dbReference>
<feature type="compositionally biased region" description="Gly residues" evidence="5">
    <location>
        <begin position="149"/>
        <end position="161"/>
    </location>
</feature>
<evidence type="ECO:0000256" key="5">
    <source>
        <dbReference type="SAM" id="MobiDB-lite"/>
    </source>
</evidence>
<keyword evidence="9" id="KW-1185">Reference proteome</keyword>
<evidence type="ECO:0000313" key="8">
    <source>
        <dbReference type="EMBL" id="CAI4033919.1"/>
    </source>
</evidence>
<dbReference type="AlphaFoldDB" id="A0AA86TFM3"/>
<keyword evidence="1 4" id="KW-0349">Heme</keyword>
<dbReference type="GO" id="GO:0009055">
    <property type="term" value="F:electron transfer activity"/>
    <property type="evidence" value="ECO:0007669"/>
    <property type="project" value="InterPro"/>
</dbReference>
<keyword evidence="2 4" id="KW-0479">Metal-binding</keyword>
<name>A0AA86TFM3_9BACT</name>
<dbReference type="KEGG" id="nti:DNFV4_04361"/>
<dbReference type="InterPro" id="IPR009056">
    <property type="entry name" value="Cyt_c-like_dom"/>
</dbReference>
<dbReference type="Proteomes" id="UP001179121">
    <property type="component" value="Chromosome"/>
</dbReference>
<keyword evidence="6" id="KW-0732">Signal</keyword>
<dbReference type="InterPro" id="IPR036909">
    <property type="entry name" value="Cyt_c-like_dom_sf"/>
</dbReference>
<dbReference type="GO" id="GO:0020037">
    <property type="term" value="F:heme binding"/>
    <property type="evidence" value="ECO:0007669"/>
    <property type="project" value="InterPro"/>
</dbReference>